<reference evidence="8 9" key="1">
    <citation type="submission" date="2021-12" db="EMBL/GenBank/DDBJ databases">
        <title>Genome sequence of Kibdelosporangium philippinense ATCC 49844.</title>
        <authorList>
            <person name="Fedorov E.A."/>
            <person name="Omeragic M."/>
            <person name="Shalygina K.F."/>
            <person name="Maclea K.S."/>
        </authorList>
    </citation>
    <scope>NUCLEOTIDE SEQUENCE [LARGE SCALE GENOMIC DNA]</scope>
    <source>
        <strain evidence="8 9">ATCC 49844</strain>
    </source>
</reference>
<evidence type="ECO:0000259" key="6">
    <source>
        <dbReference type="Pfam" id="PF00441"/>
    </source>
</evidence>
<dbReference type="InterPro" id="IPR037069">
    <property type="entry name" value="AcylCoA_DH/ox_N_sf"/>
</dbReference>
<keyword evidence="4" id="KW-0274">FAD</keyword>
<evidence type="ECO:0000313" key="8">
    <source>
        <dbReference type="EMBL" id="MCE7001336.1"/>
    </source>
</evidence>
<dbReference type="Gene3D" id="1.10.540.10">
    <property type="entry name" value="Acyl-CoA dehydrogenase/oxidase, N-terminal domain"/>
    <property type="match status" value="1"/>
</dbReference>
<name>A0ABS8Z035_9PSEU</name>
<dbReference type="RefSeq" id="WP_233722410.1">
    <property type="nucleotide sequence ID" value="NZ_JAJVCN010000001.1"/>
</dbReference>
<proteinExistence type="inferred from homology"/>
<gene>
    <name evidence="8" type="ORF">LWC34_00545</name>
</gene>
<evidence type="ECO:0000256" key="4">
    <source>
        <dbReference type="ARBA" id="ARBA00022827"/>
    </source>
</evidence>
<feature type="domain" description="Acyl-CoA dehydrogenase/oxidase C-terminal" evidence="6">
    <location>
        <begin position="176"/>
        <end position="284"/>
    </location>
</feature>
<dbReference type="Proteomes" id="UP001521150">
    <property type="component" value="Unassembled WGS sequence"/>
</dbReference>
<keyword evidence="5" id="KW-0560">Oxidoreductase</keyword>
<keyword evidence="3" id="KW-0285">Flavoprotein</keyword>
<evidence type="ECO:0000259" key="7">
    <source>
        <dbReference type="Pfam" id="PF02771"/>
    </source>
</evidence>
<evidence type="ECO:0000313" key="9">
    <source>
        <dbReference type="Proteomes" id="UP001521150"/>
    </source>
</evidence>
<organism evidence="8 9">
    <name type="scientific">Kibdelosporangium philippinense</name>
    <dbReference type="NCBI Taxonomy" id="211113"/>
    <lineage>
        <taxon>Bacteria</taxon>
        <taxon>Bacillati</taxon>
        <taxon>Actinomycetota</taxon>
        <taxon>Actinomycetes</taxon>
        <taxon>Pseudonocardiales</taxon>
        <taxon>Pseudonocardiaceae</taxon>
        <taxon>Kibdelosporangium</taxon>
    </lineage>
</organism>
<dbReference type="InterPro" id="IPR009075">
    <property type="entry name" value="AcylCo_DH/oxidase_C"/>
</dbReference>
<accession>A0ABS8Z035</accession>
<dbReference type="PANTHER" id="PTHR43884">
    <property type="entry name" value="ACYL-COA DEHYDROGENASE"/>
    <property type="match status" value="1"/>
</dbReference>
<dbReference type="PANTHER" id="PTHR43884:SF20">
    <property type="entry name" value="ACYL-COA DEHYDROGENASE FADE28"/>
    <property type="match status" value="1"/>
</dbReference>
<feature type="domain" description="Acyl-CoA dehydrogenase/oxidase N-terminal" evidence="7">
    <location>
        <begin position="29"/>
        <end position="75"/>
    </location>
</feature>
<dbReference type="SUPFAM" id="SSF47203">
    <property type="entry name" value="Acyl-CoA dehydrogenase C-terminal domain-like"/>
    <property type="match status" value="1"/>
</dbReference>
<sequence length="299" mass="32234">MLSAEHDDLRDAVRHMLSRGNASWSGLCQQIGVAGLAVPEQYGGAGATLLEAHVVLEETGRMLAPVPMLSATVAAQALLLSERADLLPEIVEGTTIATVLWADSVSETVRYVLDGDTADVLIVSTPDGLFLGDSTHRVHTPTMDESKRLATVRLSGGTRIGPPAPQLRDIALVAQTAEQVGAAQQCLDMTVEYTKTRVQFGRPIGSFQALKHRMADMYVRVETARSISYAAVENPDLAAAATAYCGETLSFVAGEMIQLHGGIAITWEHDAHRYFKRAHNSAQLFGQPHEHVTRISRAL</sequence>
<evidence type="ECO:0000256" key="1">
    <source>
        <dbReference type="ARBA" id="ARBA00001974"/>
    </source>
</evidence>
<dbReference type="Gene3D" id="1.20.140.10">
    <property type="entry name" value="Butyryl-CoA Dehydrogenase, subunit A, domain 3"/>
    <property type="match status" value="1"/>
</dbReference>
<dbReference type="Pfam" id="PF00441">
    <property type="entry name" value="Acyl-CoA_dh_1"/>
    <property type="match status" value="1"/>
</dbReference>
<keyword evidence="9" id="KW-1185">Reference proteome</keyword>
<dbReference type="SUPFAM" id="SSF56645">
    <property type="entry name" value="Acyl-CoA dehydrogenase NM domain-like"/>
    <property type="match status" value="1"/>
</dbReference>
<comment type="cofactor">
    <cofactor evidence="1">
        <name>FAD</name>
        <dbReference type="ChEBI" id="CHEBI:57692"/>
    </cofactor>
</comment>
<comment type="similarity">
    <text evidence="2">Belongs to the acyl-CoA dehydrogenase family.</text>
</comment>
<evidence type="ECO:0000256" key="3">
    <source>
        <dbReference type="ARBA" id="ARBA00022630"/>
    </source>
</evidence>
<dbReference type="InterPro" id="IPR013786">
    <property type="entry name" value="AcylCoA_DH/ox_N"/>
</dbReference>
<dbReference type="Pfam" id="PF02771">
    <property type="entry name" value="Acyl-CoA_dh_N"/>
    <property type="match status" value="1"/>
</dbReference>
<dbReference type="InterPro" id="IPR009100">
    <property type="entry name" value="AcylCoA_DH/oxidase_NM_dom_sf"/>
</dbReference>
<evidence type="ECO:0000256" key="5">
    <source>
        <dbReference type="ARBA" id="ARBA00023002"/>
    </source>
</evidence>
<protein>
    <submittedName>
        <fullName evidence="8">Acyl-CoA/acyl-ACP dehydrogenase</fullName>
    </submittedName>
</protein>
<dbReference type="EMBL" id="JAJVCN010000001">
    <property type="protein sequence ID" value="MCE7001336.1"/>
    <property type="molecule type" value="Genomic_DNA"/>
</dbReference>
<dbReference type="InterPro" id="IPR036250">
    <property type="entry name" value="AcylCo_DH-like_C"/>
</dbReference>
<comment type="caution">
    <text evidence="8">The sequence shown here is derived from an EMBL/GenBank/DDBJ whole genome shotgun (WGS) entry which is preliminary data.</text>
</comment>
<evidence type="ECO:0000256" key="2">
    <source>
        <dbReference type="ARBA" id="ARBA00009347"/>
    </source>
</evidence>